<keyword evidence="3" id="KW-1185">Reference proteome</keyword>
<sequence>MRSFAKKIKDDPVDGPGSAVEESGSDSGSDSNSYHSYSKGKPRAKKKVVPKPYFPALKYVRCYKVHFGEPNDWDSTAETVDHLVSGFGNRPEPKYSHVTMYVTQCINFSGGDVDYMAENSDCDVVFDGSQSWDEEYREAQYRDDPLARFESMFW</sequence>
<dbReference type="AlphaFoldDB" id="A0A4Y7TZA6"/>
<evidence type="ECO:0000256" key="1">
    <source>
        <dbReference type="SAM" id="MobiDB-lite"/>
    </source>
</evidence>
<dbReference type="Proteomes" id="UP000298030">
    <property type="component" value="Unassembled WGS sequence"/>
</dbReference>
<dbReference type="EMBL" id="QPFP01000002">
    <property type="protein sequence ID" value="TEB39324.1"/>
    <property type="molecule type" value="Genomic_DNA"/>
</dbReference>
<feature type="compositionally biased region" description="Low complexity" evidence="1">
    <location>
        <begin position="25"/>
        <end position="37"/>
    </location>
</feature>
<evidence type="ECO:0000313" key="3">
    <source>
        <dbReference type="Proteomes" id="UP000298030"/>
    </source>
</evidence>
<gene>
    <name evidence="2" type="ORF">FA13DRAFT_468599</name>
</gene>
<organism evidence="2 3">
    <name type="scientific">Coprinellus micaceus</name>
    <name type="common">Glistening ink-cap mushroom</name>
    <name type="synonym">Coprinus micaceus</name>
    <dbReference type="NCBI Taxonomy" id="71717"/>
    <lineage>
        <taxon>Eukaryota</taxon>
        <taxon>Fungi</taxon>
        <taxon>Dikarya</taxon>
        <taxon>Basidiomycota</taxon>
        <taxon>Agaricomycotina</taxon>
        <taxon>Agaricomycetes</taxon>
        <taxon>Agaricomycetidae</taxon>
        <taxon>Agaricales</taxon>
        <taxon>Agaricineae</taxon>
        <taxon>Psathyrellaceae</taxon>
        <taxon>Coprinellus</taxon>
    </lineage>
</organism>
<comment type="caution">
    <text evidence="2">The sequence shown here is derived from an EMBL/GenBank/DDBJ whole genome shotgun (WGS) entry which is preliminary data.</text>
</comment>
<protein>
    <submittedName>
        <fullName evidence="2">Uncharacterized protein</fullName>
    </submittedName>
</protein>
<accession>A0A4Y7TZA6</accession>
<evidence type="ECO:0000313" key="2">
    <source>
        <dbReference type="EMBL" id="TEB39324.1"/>
    </source>
</evidence>
<feature type="region of interest" description="Disordered" evidence="1">
    <location>
        <begin position="1"/>
        <end position="46"/>
    </location>
</feature>
<name>A0A4Y7TZA6_COPMI</name>
<reference evidence="2 3" key="1">
    <citation type="journal article" date="2019" name="Nat. Ecol. Evol.">
        <title>Megaphylogeny resolves global patterns of mushroom evolution.</title>
        <authorList>
            <person name="Varga T."/>
            <person name="Krizsan K."/>
            <person name="Foldi C."/>
            <person name="Dima B."/>
            <person name="Sanchez-Garcia M."/>
            <person name="Sanchez-Ramirez S."/>
            <person name="Szollosi G.J."/>
            <person name="Szarkandi J.G."/>
            <person name="Papp V."/>
            <person name="Albert L."/>
            <person name="Andreopoulos W."/>
            <person name="Angelini C."/>
            <person name="Antonin V."/>
            <person name="Barry K.W."/>
            <person name="Bougher N.L."/>
            <person name="Buchanan P."/>
            <person name="Buyck B."/>
            <person name="Bense V."/>
            <person name="Catcheside P."/>
            <person name="Chovatia M."/>
            <person name="Cooper J."/>
            <person name="Damon W."/>
            <person name="Desjardin D."/>
            <person name="Finy P."/>
            <person name="Geml J."/>
            <person name="Haridas S."/>
            <person name="Hughes K."/>
            <person name="Justo A."/>
            <person name="Karasinski D."/>
            <person name="Kautmanova I."/>
            <person name="Kiss B."/>
            <person name="Kocsube S."/>
            <person name="Kotiranta H."/>
            <person name="LaButti K.M."/>
            <person name="Lechner B.E."/>
            <person name="Liimatainen K."/>
            <person name="Lipzen A."/>
            <person name="Lukacs Z."/>
            <person name="Mihaltcheva S."/>
            <person name="Morgado L.N."/>
            <person name="Niskanen T."/>
            <person name="Noordeloos M.E."/>
            <person name="Ohm R.A."/>
            <person name="Ortiz-Santana B."/>
            <person name="Ovrebo C."/>
            <person name="Racz N."/>
            <person name="Riley R."/>
            <person name="Savchenko A."/>
            <person name="Shiryaev A."/>
            <person name="Soop K."/>
            <person name="Spirin V."/>
            <person name="Szebenyi C."/>
            <person name="Tomsovsky M."/>
            <person name="Tulloss R.E."/>
            <person name="Uehling J."/>
            <person name="Grigoriev I.V."/>
            <person name="Vagvolgyi C."/>
            <person name="Papp T."/>
            <person name="Martin F.M."/>
            <person name="Miettinen O."/>
            <person name="Hibbett D.S."/>
            <person name="Nagy L.G."/>
        </authorList>
    </citation>
    <scope>NUCLEOTIDE SEQUENCE [LARGE SCALE GENOMIC DNA]</scope>
    <source>
        <strain evidence="2 3">FP101781</strain>
    </source>
</reference>
<proteinExistence type="predicted"/>